<keyword evidence="2" id="KW-1185">Reference proteome</keyword>
<proteinExistence type="predicted"/>
<dbReference type="EMBL" id="BATB01000001">
    <property type="protein sequence ID" value="GAD54146.1"/>
    <property type="molecule type" value="Genomic_DNA"/>
</dbReference>
<name>U2YHT5_9RHOB</name>
<dbReference type="AlphaFoldDB" id="U2YHT5"/>
<organism evidence="1 2">
    <name type="scientific">Limimaricola cinnabarinus LL-001</name>
    <dbReference type="NCBI Taxonomy" id="1337093"/>
    <lineage>
        <taxon>Bacteria</taxon>
        <taxon>Pseudomonadati</taxon>
        <taxon>Pseudomonadota</taxon>
        <taxon>Alphaproteobacteria</taxon>
        <taxon>Rhodobacterales</taxon>
        <taxon>Paracoccaceae</taxon>
        <taxon>Limimaricola</taxon>
    </lineage>
</organism>
<evidence type="ECO:0000313" key="1">
    <source>
        <dbReference type="EMBL" id="GAD54146.1"/>
    </source>
</evidence>
<evidence type="ECO:0000313" key="2">
    <source>
        <dbReference type="Proteomes" id="UP000016566"/>
    </source>
</evidence>
<reference evidence="1" key="1">
    <citation type="journal article" date="2013" name="Genome Announc.">
        <title>Draft Genome Sequence of Loktanella cinnabarina LL-001T, Isolated from Deep-Sea Floor Sediment.</title>
        <authorList>
            <person name="Nishi S."/>
            <person name="Tsubouchi T."/>
            <person name="Takaki Y."/>
            <person name="Koyanagi R."/>
            <person name="Satoh N."/>
            <person name="Maruyama T."/>
            <person name="Hatada Y."/>
        </authorList>
    </citation>
    <scope>NUCLEOTIDE SEQUENCE [LARGE SCALE GENOMIC DNA]</scope>
    <source>
        <strain evidence="1">LL-001</strain>
    </source>
</reference>
<dbReference type="STRING" id="1337093.MBELCI_0198"/>
<accession>U2YHT5</accession>
<dbReference type="Proteomes" id="UP000016566">
    <property type="component" value="Unassembled WGS sequence"/>
</dbReference>
<gene>
    <name evidence="1" type="ORF">MBELCI_0198</name>
</gene>
<comment type="caution">
    <text evidence="1">The sequence shown here is derived from an EMBL/GenBank/DDBJ whole genome shotgun (WGS) entry which is preliminary data.</text>
</comment>
<sequence>MIIGDDMARLVPHEPRAGAERRLARAAGEGSTIRVDVVIATTLSRAARNTAMVRASADAASAETDRVPAGGAAGGVEVWRPAMKATMSIRARITPTRLARMIPPGFGVVAARTRARSIRKPAL</sequence>
<protein>
    <submittedName>
        <fullName evidence="1">Uncharacterized protein</fullName>
    </submittedName>
</protein>